<gene>
    <name evidence="5" type="ordered locus">Bind_3811</name>
</gene>
<dbReference type="KEGG" id="bid:Bind_3811"/>
<evidence type="ECO:0000313" key="6">
    <source>
        <dbReference type="Proteomes" id="UP000001695"/>
    </source>
</evidence>
<dbReference type="Pfam" id="PF13407">
    <property type="entry name" value="Peripla_BP_4"/>
    <property type="match status" value="1"/>
</dbReference>
<comment type="subcellular location">
    <subcellularLocation>
        <location evidence="1">Cell envelope</location>
    </subcellularLocation>
</comment>
<accession>B2ILF2</accession>
<dbReference type="GO" id="GO:0030246">
    <property type="term" value="F:carbohydrate binding"/>
    <property type="evidence" value="ECO:0007669"/>
    <property type="project" value="UniProtKB-ARBA"/>
</dbReference>
<dbReference type="EMBL" id="CP001017">
    <property type="protein sequence ID" value="ACB97352.1"/>
    <property type="molecule type" value="Genomic_DNA"/>
</dbReference>
<dbReference type="HOGENOM" id="CLU_037628_3_7_5"/>
<comment type="similarity">
    <text evidence="2">Belongs to the bacterial solute-binding protein 2 family.</text>
</comment>
<evidence type="ECO:0000256" key="2">
    <source>
        <dbReference type="ARBA" id="ARBA00007639"/>
    </source>
</evidence>
<keyword evidence="5" id="KW-0614">Plasmid</keyword>
<evidence type="ECO:0000256" key="1">
    <source>
        <dbReference type="ARBA" id="ARBA00004196"/>
    </source>
</evidence>
<dbReference type="InterPro" id="IPR028082">
    <property type="entry name" value="Peripla_BP_I"/>
</dbReference>
<keyword evidence="3" id="KW-0732">Signal</keyword>
<reference evidence="5 6" key="1">
    <citation type="submission" date="2008-03" db="EMBL/GenBank/DDBJ databases">
        <title>Complete sequence of plasmid1 of Beijerinckia indica subsp. indica ATCC 9039.</title>
        <authorList>
            <consortium name="US DOE Joint Genome Institute"/>
            <person name="Copeland A."/>
            <person name="Lucas S."/>
            <person name="Lapidus A."/>
            <person name="Glavina del Rio T."/>
            <person name="Dalin E."/>
            <person name="Tice H."/>
            <person name="Bruce D."/>
            <person name="Goodwin L."/>
            <person name="Pitluck S."/>
            <person name="LaButti K."/>
            <person name="Schmutz J."/>
            <person name="Larimer F."/>
            <person name="Land M."/>
            <person name="Hauser L."/>
            <person name="Kyrpides N."/>
            <person name="Mikhailova N."/>
            <person name="Dunfield P.F."/>
            <person name="Dedysh S.N."/>
            <person name="Liesack W."/>
            <person name="Saw J.H."/>
            <person name="Alam M."/>
            <person name="Chen Y."/>
            <person name="Murrell J.C."/>
            <person name="Richardson P."/>
        </authorList>
    </citation>
    <scope>NUCLEOTIDE SEQUENCE [LARGE SCALE GENOMIC DNA]</scope>
    <source>
        <strain evidence="6">ATCC 9039 / DSM 1715 / NCIMB 8712</strain>
        <plasmid evidence="5 6">pBIND01</plasmid>
    </source>
</reference>
<proteinExistence type="inferred from homology"/>
<keyword evidence="6" id="KW-1185">Reference proteome</keyword>
<protein>
    <submittedName>
        <fullName evidence="5">Periplasmic binding protein/LacI transcriptional regulator</fullName>
    </submittedName>
</protein>
<dbReference type="AlphaFoldDB" id="B2ILF2"/>
<dbReference type="Proteomes" id="UP000001695">
    <property type="component" value="Plasmid pBIND01"/>
</dbReference>
<evidence type="ECO:0000256" key="3">
    <source>
        <dbReference type="ARBA" id="ARBA00022729"/>
    </source>
</evidence>
<dbReference type="Gene3D" id="3.40.50.2300">
    <property type="match status" value="2"/>
</dbReference>
<organism evidence="5 6">
    <name type="scientific">Beijerinckia indica subsp. indica (strain ATCC 9039 / DSM 1715 / NCIMB 8712)</name>
    <dbReference type="NCBI Taxonomy" id="395963"/>
    <lineage>
        <taxon>Bacteria</taxon>
        <taxon>Pseudomonadati</taxon>
        <taxon>Pseudomonadota</taxon>
        <taxon>Alphaproteobacteria</taxon>
        <taxon>Hyphomicrobiales</taxon>
        <taxon>Beijerinckiaceae</taxon>
        <taxon>Beijerinckia</taxon>
    </lineage>
</organism>
<geneLocation type="plasmid" evidence="5 6">
    <name>pBIND01</name>
</geneLocation>
<evidence type="ECO:0000313" key="5">
    <source>
        <dbReference type="EMBL" id="ACB97352.1"/>
    </source>
</evidence>
<evidence type="ECO:0000259" key="4">
    <source>
        <dbReference type="Pfam" id="PF13407"/>
    </source>
</evidence>
<dbReference type="GO" id="GO:0030313">
    <property type="term" value="C:cell envelope"/>
    <property type="evidence" value="ECO:0007669"/>
    <property type="project" value="UniProtKB-SubCell"/>
</dbReference>
<sequence>MKIAAPYSHPDHTIKNNFERNAMIKQLLMGSAILVLAMGAAGAKDLKSVGVSVGSLGNLYFVALSQSAEAKAKEINPDVKVITVDSNYDLNKQFNQIDNFIASGVDLILLAAADPKAIAPAIKRAQNAGIVVMATDVAAVGADATVQTNNVQAGEIACQYIVDKLGAAGGQIIIQNGPQISSIIDRVSGCRKSLANNPKITILSDDQNGKCSRDEGMKIMQGHLTRHRKIDAVFTVCDPQATGSDLAAQQFGRNEFFIASVDGAPDIEKAFKGGNTRIQASASQDPYGMAQQAVQIGYEIMNGKKPDNPMILMPSTLLTKDNVADYKGWSSLR</sequence>
<dbReference type="PANTHER" id="PTHR46847:SF2">
    <property type="entry name" value="ABC TRANSPORTER SUGAR-BINDING PROTEIN"/>
    <property type="match status" value="1"/>
</dbReference>
<name>B2ILF2_BEII9</name>
<feature type="domain" description="Periplasmic binding protein" evidence="4">
    <location>
        <begin position="49"/>
        <end position="305"/>
    </location>
</feature>
<dbReference type="SUPFAM" id="SSF53822">
    <property type="entry name" value="Periplasmic binding protein-like I"/>
    <property type="match status" value="1"/>
</dbReference>
<dbReference type="InterPro" id="IPR025997">
    <property type="entry name" value="SBP_2_dom"/>
</dbReference>
<dbReference type="CDD" id="cd06321">
    <property type="entry name" value="PBP1_ABC_sugar_binding-like"/>
    <property type="match status" value="1"/>
</dbReference>
<dbReference type="PANTHER" id="PTHR46847">
    <property type="entry name" value="D-ALLOSE-BINDING PERIPLASMIC PROTEIN-RELATED"/>
    <property type="match status" value="1"/>
</dbReference>